<evidence type="ECO:0000256" key="1">
    <source>
        <dbReference type="ARBA" id="ARBA00023239"/>
    </source>
</evidence>
<comment type="subcellular location">
    <subcellularLocation>
        <location evidence="2">Secreted</location>
    </subcellularLocation>
</comment>
<dbReference type="GO" id="GO:0030570">
    <property type="term" value="F:pectate lyase activity"/>
    <property type="evidence" value="ECO:0007669"/>
    <property type="project" value="InterPro"/>
</dbReference>
<dbReference type="PANTHER" id="PTHR31683">
    <property type="entry name" value="PECTATE LYASE 18-RELATED"/>
    <property type="match status" value="1"/>
</dbReference>
<keyword evidence="2" id="KW-0964">Secreted</keyword>
<reference evidence="4 5" key="1">
    <citation type="submission" date="2019-03" db="EMBL/GenBank/DDBJ databases">
        <title>Paraburkholderia sp. 7MH5, isolated from subtropical forest soil.</title>
        <authorList>
            <person name="Gao Z.-H."/>
            <person name="Qiu L.-H."/>
        </authorList>
    </citation>
    <scope>NUCLEOTIDE SEQUENCE [LARGE SCALE GENOMIC DNA]</scope>
    <source>
        <strain evidence="4 5">7MH5</strain>
    </source>
</reference>
<sequence length="869" mass="93591">MGLIPDFKALAKTMNTFSPMSITQGAWRKLFASVMDALGDHLWKVPALLGDGTPAGARHLLGLDNAVLEYTNRGDWKDDADYSTNDMVWWEGSTYAALVPHHSGQSFRADLEAGKWRAIGGDLFERLSAPEGSSLVGFIQRGADAVPRRGQDKYRDIVSVKDYGATGDYAANDTDGIVKAYNVVPAPFFPAGKFRNSVTEPRLYYGPGVPVTLSGEVAKNFNNVSGIGVESFDALGAFPADTPPGLVVKSRMENLSLVVLPPSDTNAVFDFSDVGGAKFTYLDGIVTDFCNGAKPSAYSLAQADAMSADFSAMVGYAAVTGTTGGGRGPVYWVTNTSDDIYTTGSLRWAINQVRTAGSGRVLFHPRGNFEVYLTSQIILPSNITIDAPGRNARIWAPTDVTRFKLIDCANVVVRRLQFSSTPGATATMRDGIWIVPDSVDRVWIDQCSFRYAGDGCIDMSTLVEMENPCRVTVSRCLFRQHDKGMLLGSLACYNPNPPAWCPTASPANTRLFVTLIENYYDSVGQRQPKAISQTFVDSINNVHRMCQQNRDDGSFGSAYGILTATGGSARSRGDLFISALGTGWSGVDAWRDPQKPLGGGTGATDGPGCIDYTTDTVALDGVKLAKYNEGLVPVPPYAITPKSIPTSNYARRKWAQMILSNAGAEFDTAADGQFRWDRKSVETPNGFNVISETPGSGRWLRVDKINEAPAFANMVPPSRTINTPRSPTLRIASHAITVPDTGTFFAIDTEGQAASDTLTTINGGSDGRWIMLRSASSGRTVTVMGGGNIAVPETYPLSANSTVITLMYEPTVGKWLTIEKLPTYGSAWNGTTPFKLGNYYLWVDTSQRLRIKNSAPASDTDGIVVGSQS</sequence>
<dbReference type="SMART" id="SM00656">
    <property type="entry name" value="Amb_all"/>
    <property type="match status" value="1"/>
</dbReference>
<dbReference type="PANTHER" id="PTHR31683:SF18">
    <property type="entry name" value="PECTATE LYASE 21-RELATED"/>
    <property type="match status" value="1"/>
</dbReference>
<evidence type="ECO:0000313" key="4">
    <source>
        <dbReference type="EMBL" id="QBQ98164.1"/>
    </source>
</evidence>
<dbReference type="KEGG" id="ppai:E1956_13930"/>
<dbReference type="SUPFAM" id="SSF51126">
    <property type="entry name" value="Pectin lyase-like"/>
    <property type="match status" value="1"/>
</dbReference>
<dbReference type="InterPro" id="IPR011050">
    <property type="entry name" value="Pectin_lyase_fold/virulence"/>
</dbReference>
<dbReference type="EMBL" id="CP038148">
    <property type="protein sequence ID" value="QBQ98164.1"/>
    <property type="molecule type" value="Genomic_DNA"/>
</dbReference>
<gene>
    <name evidence="4" type="ORF">E1956_13930</name>
</gene>
<evidence type="ECO:0000256" key="2">
    <source>
        <dbReference type="RuleBase" id="RU361173"/>
    </source>
</evidence>
<dbReference type="Proteomes" id="UP000295727">
    <property type="component" value="Chromosome 1"/>
</dbReference>
<name>A0A4P7CVG0_9BURK</name>
<keyword evidence="2" id="KW-0624">Polysaccharide degradation</keyword>
<evidence type="ECO:0000313" key="5">
    <source>
        <dbReference type="Proteomes" id="UP000295727"/>
    </source>
</evidence>
<dbReference type="OrthoDB" id="9804661at2"/>
<dbReference type="GO" id="GO:0005576">
    <property type="term" value="C:extracellular region"/>
    <property type="evidence" value="ECO:0007669"/>
    <property type="project" value="UniProtKB-SubCell"/>
</dbReference>
<protein>
    <recommendedName>
        <fullName evidence="3">Pectate lyase domain-containing protein</fullName>
    </recommendedName>
</protein>
<dbReference type="Gene3D" id="2.160.20.10">
    <property type="entry name" value="Single-stranded right-handed beta-helix, Pectin lyase-like"/>
    <property type="match status" value="2"/>
</dbReference>
<dbReference type="Pfam" id="PF00544">
    <property type="entry name" value="Pectate_lyase_4"/>
    <property type="match status" value="1"/>
</dbReference>
<dbReference type="AlphaFoldDB" id="A0A4P7CVG0"/>
<dbReference type="InterPro" id="IPR012334">
    <property type="entry name" value="Pectin_lyas_fold"/>
</dbReference>
<dbReference type="InterPro" id="IPR002022">
    <property type="entry name" value="Pec_lyase"/>
</dbReference>
<keyword evidence="1 2" id="KW-0456">Lyase</keyword>
<dbReference type="GO" id="GO:0000272">
    <property type="term" value="P:polysaccharide catabolic process"/>
    <property type="evidence" value="ECO:0007669"/>
    <property type="project" value="UniProtKB-KW"/>
</dbReference>
<dbReference type="InterPro" id="IPR045032">
    <property type="entry name" value="PEL"/>
</dbReference>
<comment type="similarity">
    <text evidence="2">Belongs to the polysaccharide lyase 1 family.</text>
</comment>
<proteinExistence type="inferred from homology"/>
<organism evidence="4 5">
    <name type="scientific">Paraburkholderia pallida</name>
    <dbReference type="NCBI Taxonomy" id="2547399"/>
    <lineage>
        <taxon>Bacteria</taxon>
        <taxon>Pseudomonadati</taxon>
        <taxon>Pseudomonadota</taxon>
        <taxon>Betaproteobacteria</taxon>
        <taxon>Burkholderiales</taxon>
        <taxon>Burkholderiaceae</taxon>
        <taxon>Paraburkholderia</taxon>
    </lineage>
</organism>
<accession>A0A4P7CVG0</accession>
<keyword evidence="5" id="KW-1185">Reference proteome</keyword>
<evidence type="ECO:0000259" key="3">
    <source>
        <dbReference type="SMART" id="SM00656"/>
    </source>
</evidence>
<keyword evidence="2" id="KW-0119">Carbohydrate metabolism</keyword>
<feature type="domain" description="Pectate lyase" evidence="3">
    <location>
        <begin position="326"/>
        <end position="582"/>
    </location>
</feature>